<evidence type="ECO:0000313" key="2">
    <source>
        <dbReference type="EMBL" id="KTQ98707.1"/>
    </source>
</evidence>
<dbReference type="Gene3D" id="1.10.3210.10">
    <property type="entry name" value="Hypothetical protein af1432"/>
    <property type="match status" value="2"/>
</dbReference>
<dbReference type="EMBL" id="LDPZ01000001">
    <property type="protein sequence ID" value="KTQ98707.1"/>
    <property type="molecule type" value="Genomic_DNA"/>
</dbReference>
<dbReference type="InterPro" id="IPR037522">
    <property type="entry name" value="HD_GYP_dom"/>
</dbReference>
<accession>A0A147DAX9</accession>
<dbReference type="PANTHER" id="PTHR45228:SF5">
    <property type="entry name" value="CYCLIC DI-GMP PHOSPHODIESTERASE VC_1348-RELATED"/>
    <property type="match status" value="1"/>
</dbReference>
<keyword evidence="2" id="KW-0378">Hydrolase</keyword>
<comment type="caution">
    <text evidence="2">The sequence shown here is derived from an EMBL/GenBank/DDBJ whole genome shotgun (WGS) entry which is preliminary data.</text>
</comment>
<dbReference type="InterPro" id="IPR003607">
    <property type="entry name" value="HD/PDEase_dom"/>
</dbReference>
<protein>
    <submittedName>
        <fullName evidence="2">Metal-dependent phosphohydrolase</fullName>
    </submittedName>
</protein>
<dbReference type="Proteomes" id="UP000078272">
    <property type="component" value="Unassembled WGS sequence"/>
</dbReference>
<evidence type="ECO:0000259" key="1">
    <source>
        <dbReference type="PROSITE" id="PS51832"/>
    </source>
</evidence>
<name>A0A147DAX9_9HYPH</name>
<dbReference type="PROSITE" id="PS51832">
    <property type="entry name" value="HD_GYP"/>
    <property type="match status" value="1"/>
</dbReference>
<dbReference type="AlphaFoldDB" id="A0A147DAX9"/>
<dbReference type="STRING" id="401562.NS365_01685"/>
<proteinExistence type="predicted"/>
<sequence>MSLLPLAPPAPVRLTELLGALSHALDLTEGQPAGHCVRSAFIGTWIGRELGLDAGALADLRYAITLKDLGCSSNAARLCQLYLADDLTFKRSFKRLDDGLPQVLRFVIEQTGLTAGLAERFRAIAHIFRHGGDITRELIETRCDRGAGIARRLRFSERVAGAILALDEHWDGKGRPQGLAGEAIPLFARIALLSQVVDVFHRGEGAEAALNEVAARNGRWFDPALVSAFRRASARPGFWSRLEGPEADLFPACEEDEGFVDEDYLDEIAEAFADVVDSKSPFTSGHCKRVALFTDLIGETLGFTPAKRRWMKRAALLHDIGKLGVSNMILDKPGPLTDDEVALMRLHASHSRTILSQIGAFASLAEVGGAHHERLDGKGYPEGLKGEAISLETRIVTVADIFDALTADRPYRAAMPVSKALGILDAETGTAVDATCVEALKAGLARIDPAMIGGPAAEPKRSDRALAAVA</sequence>
<dbReference type="PANTHER" id="PTHR45228">
    <property type="entry name" value="CYCLIC DI-GMP PHOSPHODIESTERASE TM_0186-RELATED"/>
    <property type="match status" value="1"/>
</dbReference>
<dbReference type="Pfam" id="PF13487">
    <property type="entry name" value="HD_5"/>
    <property type="match status" value="2"/>
</dbReference>
<dbReference type="InterPro" id="IPR052020">
    <property type="entry name" value="Cyclic_di-GMP/3'3'-cGAMP_PDE"/>
</dbReference>
<feature type="domain" description="HD-GYP" evidence="1">
    <location>
        <begin position="261"/>
        <end position="456"/>
    </location>
</feature>
<evidence type="ECO:0000313" key="3">
    <source>
        <dbReference type="Proteomes" id="UP000078272"/>
    </source>
</evidence>
<dbReference type="OrthoDB" id="9802066at2"/>
<dbReference type="RefSeq" id="WP_058633301.1">
    <property type="nucleotide sequence ID" value="NZ_LDPZ01000001.1"/>
</dbReference>
<dbReference type="PATRIC" id="fig|401562.3.peg.94"/>
<dbReference type="SUPFAM" id="SSF109604">
    <property type="entry name" value="HD-domain/PDEase-like"/>
    <property type="match status" value="2"/>
</dbReference>
<organism evidence="2 3">
    <name type="scientific">Aureimonas ureilytica</name>
    <dbReference type="NCBI Taxonomy" id="401562"/>
    <lineage>
        <taxon>Bacteria</taxon>
        <taxon>Pseudomonadati</taxon>
        <taxon>Pseudomonadota</taxon>
        <taxon>Alphaproteobacteria</taxon>
        <taxon>Hyphomicrobiales</taxon>
        <taxon>Aurantimonadaceae</taxon>
        <taxon>Aureimonas</taxon>
    </lineage>
</organism>
<gene>
    <name evidence="2" type="ORF">NS226_00410</name>
</gene>
<dbReference type="CDD" id="cd00077">
    <property type="entry name" value="HDc"/>
    <property type="match status" value="1"/>
</dbReference>
<reference evidence="2 3" key="1">
    <citation type="journal article" date="2016" name="Front. Microbiol.">
        <title>Genomic Resource of Rice Seed Associated Bacteria.</title>
        <authorList>
            <person name="Midha S."/>
            <person name="Bansal K."/>
            <person name="Sharma S."/>
            <person name="Kumar N."/>
            <person name="Patil P.P."/>
            <person name="Chaudhry V."/>
            <person name="Patil P.B."/>
        </authorList>
    </citation>
    <scope>NUCLEOTIDE SEQUENCE [LARGE SCALE GENOMIC DNA]</scope>
    <source>
        <strain evidence="2 3">NS226</strain>
    </source>
</reference>
<dbReference type="SMART" id="SM00471">
    <property type="entry name" value="HDc"/>
    <property type="match status" value="1"/>
</dbReference>
<dbReference type="GO" id="GO:0008081">
    <property type="term" value="F:phosphoric diester hydrolase activity"/>
    <property type="evidence" value="ECO:0007669"/>
    <property type="project" value="UniProtKB-ARBA"/>
</dbReference>